<organism evidence="2 3">
    <name type="scientific">Tectimicrobiota bacterium</name>
    <dbReference type="NCBI Taxonomy" id="2528274"/>
    <lineage>
        <taxon>Bacteria</taxon>
        <taxon>Pseudomonadati</taxon>
        <taxon>Nitrospinota/Tectimicrobiota group</taxon>
        <taxon>Candidatus Tectimicrobiota</taxon>
    </lineage>
</organism>
<evidence type="ECO:0000313" key="2">
    <source>
        <dbReference type="EMBL" id="MBI4596696.1"/>
    </source>
</evidence>
<feature type="compositionally biased region" description="Basic and acidic residues" evidence="1">
    <location>
        <begin position="8"/>
        <end position="17"/>
    </location>
</feature>
<proteinExistence type="predicted"/>
<dbReference type="Proteomes" id="UP000772181">
    <property type="component" value="Unassembled WGS sequence"/>
</dbReference>
<sequence length="82" mass="9554">MKSAIELAMERSKRMSGGEEPSLSEEQKKEISEIRTKYKAKIAEAEILLQEEEPRVKEITKLQEECEARIQEVYRKALKSKN</sequence>
<comment type="caution">
    <text evidence="2">The sequence shown here is derived from an EMBL/GenBank/DDBJ whole genome shotgun (WGS) entry which is preliminary data.</text>
</comment>
<evidence type="ECO:0000313" key="3">
    <source>
        <dbReference type="Proteomes" id="UP000772181"/>
    </source>
</evidence>
<name>A0A933GNJ3_UNCTE</name>
<dbReference type="EMBL" id="JACQWF010000432">
    <property type="protein sequence ID" value="MBI4596696.1"/>
    <property type="molecule type" value="Genomic_DNA"/>
</dbReference>
<reference evidence="2" key="1">
    <citation type="submission" date="2020-07" db="EMBL/GenBank/DDBJ databases">
        <title>Huge and variable diversity of episymbiotic CPR bacteria and DPANN archaea in groundwater ecosystems.</title>
        <authorList>
            <person name="He C.Y."/>
            <person name="Keren R."/>
            <person name="Whittaker M."/>
            <person name="Farag I.F."/>
            <person name="Doudna J."/>
            <person name="Cate J.H.D."/>
            <person name="Banfield J.F."/>
        </authorList>
    </citation>
    <scope>NUCLEOTIDE SEQUENCE</scope>
    <source>
        <strain evidence="2">NC_groundwater_1482_Ag_S-0.65um_47_24</strain>
    </source>
</reference>
<dbReference type="AlphaFoldDB" id="A0A933GNJ3"/>
<gene>
    <name evidence="2" type="ORF">HY730_10050</name>
</gene>
<protein>
    <submittedName>
        <fullName evidence="2">Uncharacterized protein</fullName>
    </submittedName>
</protein>
<evidence type="ECO:0000256" key="1">
    <source>
        <dbReference type="SAM" id="MobiDB-lite"/>
    </source>
</evidence>
<feature type="region of interest" description="Disordered" evidence="1">
    <location>
        <begin position="1"/>
        <end position="29"/>
    </location>
</feature>
<accession>A0A933GNJ3</accession>